<accession>A0A6P2D2R1</accession>
<reference evidence="1 2" key="1">
    <citation type="submission" date="2019-05" db="EMBL/GenBank/DDBJ databases">
        <authorList>
            <consortium name="Science for Life Laboratories"/>
        </authorList>
    </citation>
    <scope>NUCLEOTIDE SEQUENCE [LARGE SCALE GENOMIC DNA]</scope>
    <source>
        <strain evidence="1">Soil9</strain>
    </source>
</reference>
<sequence length="73" mass="8470">MRFGATRSQIYDAQKTARAKWNETFTSWDDAVHQEHEERVVEPLDRAVSDALRAIDQLAVLFTQIRQECEFGS</sequence>
<name>A0A6P2D2R1_9BACT</name>
<protein>
    <submittedName>
        <fullName evidence="1">Uncharacterized protein</fullName>
    </submittedName>
</protein>
<dbReference type="KEGG" id="gms:SOIL9_23210"/>
<keyword evidence="2" id="KW-1185">Reference proteome</keyword>
<dbReference type="RefSeq" id="WP_052558321.1">
    <property type="nucleotide sequence ID" value="NZ_LR593886.1"/>
</dbReference>
<dbReference type="AlphaFoldDB" id="A0A6P2D2R1"/>
<gene>
    <name evidence="1" type="ORF">SOIL9_23210</name>
</gene>
<evidence type="ECO:0000313" key="2">
    <source>
        <dbReference type="Proteomes" id="UP000464178"/>
    </source>
</evidence>
<organism evidence="1 2">
    <name type="scientific">Gemmata massiliana</name>
    <dbReference type="NCBI Taxonomy" id="1210884"/>
    <lineage>
        <taxon>Bacteria</taxon>
        <taxon>Pseudomonadati</taxon>
        <taxon>Planctomycetota</taxon>
        <taxon>Planctomycetia</taxon>
        <taxon>Gemmatales</taxon>
        <taxon>Gemmataceae</taxon>
        <taxon>Gemmata</taxon>
    </lineage>
</organism>
<dbReference type="Proteomes" id="UP000464178">
    <property type="component" value="Chromosome"/>
</dbReference>
<dbReference type="EMBL" id="LR593886">
    <property type="protein sequence ID" value="VTR95393.1"/>
    <property type="molecule type" value="Genomic_DNA"/>
</dbReference>
<evidence type="ECO:0000313" key="1">
    <source>
        <dbReference type="EMBL" id="VTR95393.1"/>
    </source>
</evidence>
<proteinExistence type="predicted"/>